<evidence type="ECO:0000256" key="5">
    <source>
        <dbReference type="ARBA" id="ARBA00022741"/>
    </source>
</evidence>
<dbReference type="Proteomes" id="UP000178935">
    <property type="component" value="Unassembled WGS sequence"/>
</dbReference>
<dbReference type="SUPFAM" id="SSF52402">
    <property type="entry name" value="Adenine nucleotide alpha hydrolases-like"/>
    <property type="match status" value="1"/>
</dbReference>
<dbReference type="Pfam" id="PF08245">
    <property type="entry name" value="Mur_ligase_M"/>
    <property type="match status" value="1"/>
</dbReference>
<dbReference type="EC" id="5.1.1.23" evidence="8"/>
<dbReference type="InterPro" id="IPR014729">
    <property type="entry name" value="Rossmann-like_a/b/a_fold"/>
</dbReference>
<dbReference type="InterPro" id="IPR005762">
    <property type="entry name" value="MurD"/>
</dbReference>
<evidence type="ECO:0000259" key="9">
    <source>
        <dbReference type="Pfam" id="PF08245"/>
    </source>
</evidence>
<evidence type="ECO:0000259" key="10">
    <source>
        <dbReference type="Pfam" id="PF26298"/>
    </source>
</evidence>
<comment type="function">
    <text evidence="8">Cell wall formation. Catalyzes epimerization of the terminal L-glutamate in UDP-N-acetyl-alpha-D-muramoyl-L-alanyl-L-glutamate.</text>
</comment>
<evidence type="ECO:0000313" key="12">
    <source>
        <dbReference type="EMBL" id="OGZ89179.1"/>
    </source>
</evidence>
<comment type="catalytic activity">
    <reaction evidence="7">
        <text>UDP-N-acetyl-alpha-D-muramoyl-L-alanine + D-glutamate + ATP = UDP-N-acetyl-alpha-D-muramoyl-L-alanyl-D-glutamate + ADP + phosphate + H(+)</text>
        <dbReference type="Rhea" id="RHEA:16429"/>
        <dbReference type="ChEBI" id="CHEBI:15378"/>
        <dbReference type="ChEBI" id="CHEBI:29986"/>
        <dbReference type="ChEBI" id="CHEBI:30616"/>
        <dbReference type="ChEBI" id="CHEBI:43474"/>
        <dbReference type="ChEBI" id="CHEBI:83898"/>
        <dbReference type="ChEBI" id="CHEBI:83900"/>
        <dbReference type="ChEBI" id="CHEBI:456216"/>
        <dbReference type="EC" id="6.3.2.9"/>
    </reaction>
</comment>
<dbReference type="SUPFAM" id="SSF53244">
    <property type="entry name" value="MurD-like peptide ligases, peptide-binding domain"/>
    <property type="match status" value="1"/>
</dbReference>
<comment type="catalytic activity">
    <reaction evidence="8">
        <text>UDP-N-acetyl-alpha-D-muramoyl-L-alanyl-L-glutamate + ATP + H2O = UDP-N-acetyl-alpha-D-muramoyl-L-alanyl-D-glutamate + AMP + diphosphate + H(+)</text>
        <dbReference type="Rhea" id="RHEA:58812"/>
        <dbReference type="ChEBI" id="CHEBI:15377"/>
        <dbReference type="ChEBI" id="CHEBI:15378"/>
        <dbReference type="ChEBI" id="CHEBI:30616"/>
        <dbReference type="ChEBI" id="CHEBI:33019"/>
        <dbReference type="ChEBI" id="CHEBI:83900"/>
        <dbReference type="ChEBI" id="CHEBI:142725"/>
        <dbReference type="ChEBI" id="CHEBI:456215"/>
        <dbReference type="EC" id="5.1.1.23"/>
    </reaction>
</comment>
<dbReference type="Gene3D" id="3.90.190.20">
    <property type="entry name" value="Mur ligase, C-terminal domain"/>
    <property type="match status" value="1"/>
</dbReference>
<organism evidence="12 13">
    <name type="scientific">Candidatus Staskawiczbacteria bacterium RIFOXYD1_FULL_32_13</name>
    <dbReference type="NCBI Taxonomy" id="1802234"/>
    <lineage>
        <taxon>Bacteria</taxon>
        <taxon>Candidatus Staskawicziibacteriota</taxon>
    </lineage>
</organism>
<dbReference type="HAMAP" id="MF_02209">
    <property type="entry name" value="MurL"/>
    <property type="match status" value="1"/>
</dbReference>
<dbReference type="GO" id="GO:0005737">
    <property type="term" value="C:cytoplasm"/>
    <property type="evidence" value="ECO:0007669"/>
    <property type="project" value="UniProtKB-SubCell"/>
</dbReference>
<dbReference type="SUPFAM" id="SSF53623">
    <property type="entry name" value="MurD-like peptide ligases, catalytic domain"/>
    <property type="match status" value="1"/>
</dbReference>
<keyword evidence="7" id="KW-0961">Cell wall biogenesis/degradation</keyword>
<evidence type="ECO:0000256" key="7">
    <source>
        <dbReference type="HAMAP-Rule" id="MF_00639"/>
    </source>
</evidence>
<dbReference type="Pfam" id="PF26298">
    <property type="entry name" value="MurL_epimerase_C"/>
    <property type="match status" value="1"/>
</dbReference>
<keyword evidence="7" id="KW-0573">Peptidoglycan synthesis</keyword>
<evidence type="ECO:0000259" key="11">
    <source>
        <dbReference type="Pfam" id="PF26299"/>
    </source>
</evidence>
<comment type="function">
    <text evidence="7">Cell wall formation. Catalyzes the addition of glutamate to the nucleotide precursor UDP-N-acetylmuramoyl-L-alanine (UMA).</text>
</comment>
<accession>A0A1G2JPY0</accession>
<dbReference type="EC" id="6.3.2.9" evidence="7"/>
<comment type="caution">
    <text evidence="12">The sequence shown here is derived from an EMBL/GenBank/DDBJ whole genome shotgun (WGS) entry which is preliminary data.</text>
</comment>
<evidence type="ECO:0000256" key="1">
    <source>
        <dbReference type="ARBA" id="ARBA00004496"/>
    </source>
</evidence>
<keyword evidence="7" id="KW-0131">Cell cycle</keyword>
<dbReference type="GO" id="GO:0008360">
    <property type="term" value="P:regulation of cell shape"/>
    <property type="evidence" value="ECO:0007669"/>
    <property type="project" value="UniProtKB-KW"/>
</dbReference>
<keyword evidence="5 7" id="KW-0547">Nucleotide-binding</keyword>
<keyword evidence="3 7" id="KW-0963">Cytoplasm</keyword>
<dbReference type="GO" id="GO:0008764">
    <property type="term" value="F:UDP-N-acetylmuramoylalanine-D-glutamate ligase activity"/>
    <property type="evidence" value="ECO:0007669"/>
    <property type="project" value="UniProtKB-UniRule"/>
</dbReference>
<keyword evidence="4 7" id="KW-0436">Ligase</keyword>
<keyword evidence="8" id="KW-0413">Isomerase</keyword>
<dbReference type="Gene3D" id="3.40.1190.10">
    <property type="entry name" value="Mur-like, catalytic domain"/>
    <property type="match status" value="1"/>
</dbReference>
<dbReference type="PANTHER" id="PTHR43692">
    <property type="entry name" value="UDP-N-ACETYLMURAMOYLALANINE--D-GLUTAMATE LIGASE"/>
    <property type="match status" value="1"/>
</dbReference>
<comment type="similarity">
    <text evidence="7">Belongs to the MurCDEF family.</text>
</comment>
<dbReference type="GO" id="GO:0005524">
    <property type="term" value="F:ATP binding"/>
    <property type="evidence" value="ECO:0007669"/>
    <property type="project" value="UniProtKB-UniRule"/>
</dbReference>
<gene>
    <name evidence="7" type="primary">murD</name>
    <name evidence="8" type="synonym">murL</name>
    <name evidence="12" type="ORF">A2561_01155</name>
</gene>
<dbReference type="AlphaFoldDB" id="A0A1G2JPY0"/>
<proteinExistence type="inferred from homology"/>
<evidence type="ECO:0000313" key="13">
    <source>
        <dbReference type="Proteomes" id="UP000178935"/>
    </source>
</evidence>
<evidence type="ECO:0000256" key="8">
    <source>
        <dbReference type="HAMAP-Rule" id="MF_02209"/>
    </source>
</evidence>
<comment type="pathway">
    <text evidence="2 7">Cell wall biogenesis; peptidoglycan biosynthesis.</text>
</comment>
<dbReference type="InterPro" id="IPR036615">
    <property type="entry name" value="Mur_ligase_C_dom_sf"/>
</dbReference>
<evidence type="ECO:0000256" key="6">
    <source>
        <dbReference type="ARBA" id="ARBA00022840"/>
    </source>
</evidence>
<dbReference type="InterPro" id="IPR043689">
    <property type="entry name" value="MurL"/>
</dbReference>
<dbReference type="UniPathway" id="UPA00219"/>
<feature type="domain" description="MurL N-terminal" evidence="11">
    <location>
        <begin position="6"/>
        <end position="301"/>
    </location>
</feature>
<dbReference type="Pfam" id="PF26299">
    <property type="entry name" value="MurL_N"/>
    <property type="match status" value="1"/>
</dbReference>
<protein>
    <recommendedName>
        <fullName evidence="7 8">Multifunctional fusion protein</fullName>
    </recommendedName>
    <domain>
        <recommendedName>
            <fullName evidence="7">UDP-N-acetylmuramoylalanine--D-glutamate ligase</fullName>
            <ecNumber evidence="7">6.3.2.9</ecNumber>
        </recommendedName>
        <alternativeName>
            <fullName evidence="7">D-glutamic acid-adding enzyme</fullName>
        </alternativeName>
        <alternativeName>
            <fullName evidence="7">UDP-N-acetylmuramoyl-L-alanyl-D-glutamate synthetase</fullName>
        </alternativeName>
    </domain>
    <domain>
        <recommendedName>
            <fullName evidence="8">UDP-N-acetyl-alpha-D-muramoyl-L-alanyl-L-glutamate epimerase</fullName>
            <ecNumber evidence="8">5.1.1.23</ecNumber>
        </recommendedName>
        <alternativeName>
            <fullName evidence="8">UDP-MurNAc-L-Ala-L-Glu epimerase</fullName>
        </alternativeName>
    </domain>
</protein>
<sequence>MEKKFKAINFEFTSYEFKPENGRVIFNYKTEFENKEPILWTETIVLPSALGLLDLKDIPKNQLEKILQSLHIILGISYYKFYCATNIKLPYQLNKNESAFWKAIYKNGLGEFFYRNNLNLKISSKFAYTNVIPNLIGNPESNIQTLDSRFRENDKNGYLIGVSGGKDSIVGAELLKKSGENITAFYIETNKESELVNNVIKLTELPNLRIKRILDSKVFEKHQYNGHIPISAIYAFLGMLTCILYKYDGFVVSNEYSSNFGNTKYKGLEINHQWSKTFEFEKMFSDYIKENISESLLYFSILRPFYEIRIAEMFNKYPKYFQVFSSCNSNFKIKNKNKNLWCGRCAKCVFTFTILSPFIEKKDLIKIFNKNLYQDKNLLPLFKDVFRFGKIKPFDCVGTFQEAQTALKIAEKNYKTDFIVRQLSKKSKIYTEVFSTQGESASGGKTQSQNLIPEKFKFLGMKSALILGYGKEGIVTKKYLHKFYPKLKIGIADEKIDRKNYLKKQKGWDIAIKTPGIKKELTEISYTTATNIFLANVIENNTIIGITGSKGKSTTSTLIYEILKSAGKDVEFLGNIGKPMLEYLLENKNVKSKIFVLELSSYQLDDIKFSPHIAVITNLFPEHLNYHGNLKNYYSAKKNIINFQTQNDYFIYNAKNKILNSWLKNYKGKAIPFTKSNLKSNLLGEHNKSNIASAVEVAKILNISDEIITKVVLNFKGLEHRLEFIGEFKGIKFYDDAISTTPESTIMAIKSVPNIGTIFLGGQDRGYNFTQLEKIMKKYKIKNIVLFPNSGKRILKSTKGLNILNTKQISEAVKFAYKHTAKGSVCLLSCASPSYSLWKNFEEKGNQFKKFVRQQSIK</sequence>
<dbReference type="GO" id="GO:0051301">
    <property type="term" value="P:cell division"/>
    <property type="evidence" value="ECO:0007669"/>
    <property type="project" value="UniProtKB-KW"/>
</dbReference>
<dbReference type="GO" id="GO:0009252">
    <property type="term" value="P:peptidoglycan biosynthetic process"/>
    <property type="evidence" value="ECO:0007669"/>
    <property type="project" value="UniProtKB-UniRule"/>
</dbReference>
<evidence type="ECO:0000256" key="3">
    <source>
        <dbReference type="ARBA" id="ARBA00022490"/>
    </source>
</evidence>
<dbReference type="HAMAP" id="MF_00639">
    <property type="entry name" value="MurD"/>
    <property type="match status" value="1"/>
</dbReference>
<dbReference type="InterPro" id="IPR058740">
    <property type="entry name" value="MurL_N"/>
</dbReference>
<keyword evidence="7" id="KW-0133">Cell shape</keyword>
<keyword evidence="6 7" id="KW-0067">ATP-binding</keyword>
<dbReference type="InterPro" id="IPR013221">
    <property type="entry name" value="Mur_ligase_cen"/>
</dbReference>
<comment type="similarity">
    <text evidence="8">Belongs to the MurL family.</text>
</comment>
<feature type="domain" description="MurL C-terminal" evidence="10">
    <location>
        <begin position="323"/>
        <end position="427"/>
    </location>
</feature>
<reference evidence="12 13" key="1">
    <citation type="journal article" date="2016" name="Nat. Commun.">
        <title>Thousands of microbial genomes shed light on interconnected biogeochemical processes in an aquifer system.</title>
        <authorList>
            <person name="Anantharaman K."/>
            <person name="Brown C.T."/>
            <person name="Hug L.A."/>
            <person name="Sharon I."/>
            <person name="Castelle C.J."/>
            <person name="Probst A.J."/>
            <person name="Thomas B.C."/>
            <person name="Singh A."/>
            <person name="Wilkins M.J."/>
            <person name="Karaoz U."/>
            <person name="Brodie E.L."/>
            <person name="Williams K.H."/>
            <person name="Hubbard S.S."/>
            <person name="Banfield J.F."/>
        </authorList>
    </citation>
    <scope>NUCLEOTIDE SEQUENCE [LARGE SCALE GENOMIC DNA]</scope>
</reference>
<feature type="domain" description="Mur ligase central" evidence="9">
    <location>
        <begin position="546"/>
        <end position="694"/>
    </location>
</feature>
<comment type="subcellular location">
    <subcellularLocation>
        <location evidence="1 7">Cytoplasm</location>
    </subcellularLocation>
</comment>
<dbReference type="InterPro" id="IPR036565">
    <property type="entry name" value="Mur-like_cat_sf"/>
</dbReference>
<evidence type="ECO:0000256" key="2">
    <source>
        <dbReference type="ARBA" id="ARBA00004752"/>
    </source>
</evidence>
<name>A0A1G2JPY0_9BACT</name>
<dbReference type="GO" id="GO:0071555">
    <property type="term" value="P:cell wall organization"/>
    <property type="evidence" value="ECO:0007669"/>
    <property type="project" value="UniProtKB-KW"/>
</dbReference>
<keyword evidence="7" id="KW-0132">Cell division</keyword>
<dbReference type="InterPro" id="IPR058741">
    <property type="entry name" value="MurL_C"/>
</dbReference>
<feature type="binding site" evidence="7">
    <location>
        <begin position="548"/>
        <end position="554"/>
    </location>
    <ligand>
        <name>ATP</name>
        <dbReference type="ChEBI" id="CHEBI:30616"/>
    </ligand>
</feature>
<dbReference type="GO" id="GO:0016855">
    <property type="term" value="F:racemase and epimerase activity, acting on amino acids and derivatives"/>
    <property type="evidence" value="ECO:0007669"/>
    <property type="project" value="UniProtKB-UniRule"/>
</dbReference>
<dbReference type="PANTHER" id="PTHR43692:SF1">
    <property type="entry name" value="UDP-N-ACETYLMURAMOYLALANINE--D-GLUTAMATE LIGASE"/>
    <property type="match status" value="1"/>
</dbReference>
<dbReference type="EMBL" id="MHPU01000010">
    <property type="protein sequence ID" value="OGZ89179.1"/>
    <property type="molecule type" value="Genomic_DNA"/>
</dbReference>
<dbReference type="NCBIfam" id="TIGR01087">
    <property type="entry name" value="murD"/>
    <property type="match status" value="1"/>
</dbReference>
<evidence type="ECO:0000256" key="4">
    <source>
        <dbReference type="ARBA" id="ARBA00022598"/>
    </source>
</evidence>
<dbReference type="Gene3D" id="3.40.50.620">
    <property type="entry name" value="HUPs"/>
    <property type="match status" value="1"/>
</dbReference>